<dbReference type="Proteomes" id="UP000324832">
    <property type="component" value="Unassembled WGS sequence"/>
</dbReference>
<reference evidence="1 2" key="1">
    <citation type="submission" date="2017-07" db="EMBL/GenBank/DDBJ databases">
        <authorList>
            <person name="Talla V."/>
            <person name="Backstrom N."/>
        </authorList>
    </citation>
    <scope>NUCLEOTIDE SEQUENCE [LARGE SCALE GENOMIC DNA]</scope>
</reference>
<protein>
    <submittedName>
        <fullName evidence="1">Uncharacterized protein</fullName>
    </submittedName>
</protein>
<organism evidence="1 2">
    <name type="scientific">Leptidea sinapis</name>
    <dbReference type="NCBI Taxonomy" id="189913"/>
    <lineage>
        <taxon>Eukaryota</taxon>
        <taxon>Metazoa</taxon>
        <taxon>Ecdysozoa</taxon>
        <taxon>Arthropoda</taxon>
        <taxon>Hexapoda</taxon>
        <taxon>Insecta</taxon>
        <taxon>Pterygota</taxon>
        <taxon>Neoptera</taxon>
        <taxon>Endopterygota</taxon>
        <taxon>Lepidoptera</taxon>
        <taxon>Glossata</taxon>
        <taxon>Ditrysia</taxon>
        <taxon>Papilionoidea</taxon>
        <taxon>Pieridae</taxon>
        <taxon>Dismorphiinae</taxon>
        <taxon>Leptidea</taxon>
    </lineage>
</organism>
<proteinExistence type="predicted"/>
<evidence type="ECO:0000313" key="2">
    <source>
        <dbReference type="Proteomes" id="UP000324832"/>
    </source>
</evidence>
<accession>A0A5E4QMJ8</accession>
<sequence>MLWCGEYLCRPNDYRIVCVFHFVDIRDHRLFQEGTYADIWRVLEGISLYGNCSFVLKMSHCSLVVPPPPHYTFYHSC</sequence>
<name>A0A5E4QMJ8_9NEOP</name>
<dbReference type="EMBL" id="FZQP02004167">
    <property type="protein sequence ID" value="VVC99479.1"/>
    <property type="molecule type" value="Genomic_DNA"/>
</dbReference>
<evidence type="ECO:0000313" key="1">
    <source>
        <dbReference type="EMBL" id="VVC99479.1"/>
    </source>
</evidence>
<gene>
    <name evidence="1" type="ORF">LSINAPIS_LOCUS10351</name>
</gene>
<keyword evidence="2" id="KW-1185">Reference proteome</keyword>
<dbReference type="AlphaFoldDB" id="A0A5E4QMJ8"/>